<dbReference type="EMBL" id="LYXA01000001">
    <property type="protein sequence ID" value="OBU77049.1"/>
    <property type="molecule type" value="Genomic_DNA"/>
</dbReference>
<dbReference type="Pfam" id="PF02350">
    <property type="entry name" value="Epimerase_2"/>
    <property type="match status" value="1"/>
</dbReference>
<dbReference type="GO" id="GO:0004553">
    <property type="term" value="F:hydrolase activity, hydrolyzing O-glycosyl compounds"/>
    <property type="evidence" value="ECO:0007669"/>
    <property type="project" value="InterPro"/>
</dbReference>
<dbReference type="InterPro" id="IPR020004">
    <property type="entry name" value="UDP-GlcNAc_Epase"/>
</dbReference>
<evidence type="ECO:0000313" key="3">
    <source>
        <dbReference type="Proteomes" id="UP000093903"/>
    </source>
</evidence>
<evidence type="ECO:0000313" key="2">
    <source>
        <dbReference type="EMBL" id="OBU77049.1"/>
    </source>
</evidence>
<dbReference type="InterPro" id="IPR003331">
    <property type="entry name" value="UDP_GlcNAc_Epimerase_2_dom"/>
</dbReference>
<gene>
    <name evidence="2" type="ORF">A9P98_12720</name>
</gene>
<feature type="domain" description="UDP-N-acetylglucosamine 2-epimerase" evidence="1">
    <location>
        <begin position="25"/>
        <end position="372"/>
    </location>
</feature>
<dbReference type="InterPro" id="IPR029767">
    <property type="entry name" value="WecB-like"/>
</dbReference>
<dbReference type="Gene3D" id="3.40.50.2000">
    <property type="entry name" value="Glycogen Phosphorylase B"/>
    <property type="match status" value="2"/>
</dbReference>
<dbReference type="Proteomes" id="UP000093903">
    <property type="component" value="Unassembled WGS sequence"/>
</dbReference>
<organism evidence="2 3">
    <name type="scientific">Cylindrospermopsis raciborskii CS-505</name>
    <dbReference type="NCBI Taxonomy" id="533240"/>
    <lineage>
        <taxon>Bacteria</taxon>
        <taxon>Bacillati</taxon>
        <taxon>Cyanobacteriota</taxon>
        <taxon>Cyanophyceae</taxon>
        <taxon>Nostocales</taxon>
        <taxon>Aphanizomenonaceae</taxon>
        <taxon>Cylindrospermopsis</taxon>
    </lineage>
</organism>
<sequence>MTPKRKICIVTGTRAEYGLLYWLMKEITADDELELQIIATGMHLSPEFGLTYQQIEADGFSIDAKVEMLLSSDTPVGIAKSIGLGVIGFADALERLKPDILVVLGDRFEVLAAAQAAMVSRIPIAHIHGGETTEGAFDEQIRHAITKFAQWHFVAAEPYRQRVIQLGESPQRVFNLGAPGLDHLGRLDWCDRPTLEQFLGIKLLSPIFLVTYHPVTLDEQSPSIAMGELLTALDAFPQATVILTYPNADTGGRVLIEQIDQWVNSNQHRAKAFVSLGQQRYLSLMREANVIVGNSSSGITEAPALKKATVNIGDRQKGRLKAKSIIDVSEDSTSIMDAIHQALSPKFQSLLPSVQSWYGSGNVSYKIKETLKTFTPQTQKSFFDIDHV</sequence>
<dbReference type="PANTHER" id="PTHR43174">
    <property type="entry name" value="UDP-N-ACETYLGLUCOSAMINE 2-EPIMERASE"/>
    <property type="match status" value="1"/>
</dbReference>
<name>A0A853MDP7_9CYAN</name>
<dbReference type="RefSeq" id="WP_006277936.1">
    <property type="nucleotide sequence ID" value="NZ_ACYA01000050.1"/>
</dbReference>
<protein>
    <submittedName>
        <fullName evidence="2">UDP-N-acetyl-D-glucosamine 2-epimerase, UDP-hydrolysing</fullName>
    </submittedName>
</protein>
<accession>A0A853MDP7</accession>
<proteinExistence type="predicted"/>
<dbReference type="AlphaFoldDB" id="A0A853MDP7"/>
<dbReference type="CDD" id="cd03786">
    <property type="entry name" value="GTB_UDP-GlcNAc_2-Epimerase"/>
    <property type="match status" value="1"/>
</dbReference>
<evidence type="ECO:0000259" key="1">
    <source>
        <dbReference type="Pfam" id="PF02350"/>
    </source>
</evidence>
<dbReference type="PANTHER" id="PTHR43174:SF3">
    <property type="entry name" value="UDP-N-ACETYLGLUCOSAMINE 2-EPIMERASE"/>
    <property type="match status" value="1"/>
</dbReference>
<dbReference type="SUPFAM" id="SSF53756">
    <property type="entry name" value="UDP-Glycosyltransferase/glycogen phosphorylase"/>
    <property type="match status" value="1"/>
</dbReference>
<comment type="caution">
    <text evidence="2">The sequence shown here is derived from an EMBL/GenBank/DDBJ whole genome shotgun (WGS) entry which is preliminary data.</text>
</comment>
<reference evidence="2 3" key="1">
    <citation type="submission" date="2016-05" db="EMBL/GenBank/DDBJ databases">
        <title>First complete genome of the cyanobacterium Cylindrospermopsis raciborskii CS505, containing a circular chromosome and a single extrachromosomal element.</title>
        <authorList>
            <person name="Fuentes J."/>
            <person name="Tamames J."/>
            <person name="Allen E."/>
            <person name="Plominski A."/>
            <person name="Vasquez M."/>
        </authorList>
    </citation>
    <scope>NUCLEOTIDE SEQUENCE [LARGE SCALE GENOMIC DNA]</scope>
    <source>
        <strain evidence="2 3">CS505</strain>
    </source>
</reference>
<dbReference type="GO" id="GO:0006047">
    <property type="term" value="P:UDP-N-acetylglucosamine metabolic process"/>
    <property type="evidence" value="ECO:0007669"/>
    <property type="project" value="InterPro"/>
</dbReference>
<dbReference type="NCBIfam" id="TIGR03568">
    <property type="entry name" value="NeuC_NnaA"/>
    <property type="match status" value="1"/>
</dbReference>